<name>A0ABP7J7X7_9ACTN</name>
<keyword evidence="4" id="KW-1185">Reference proteome</keyword>
<accession>A0ABP7J7X7</accession>
<evidence type="ECO:0008006" key="5">
    <source>
        <dbReference type="Google" id="ProtNLM"/>
    </source>
</evidence>
<organism evidence="3 4">
    <name type="scientific">Nocardioides panacisoli</name>
    <dbReference type="NCBI Taxonomy" id="627624"/>
    <lineage>
        <taxon>Bacteria</taxon>
        <taxon>Bacillati</taxon>
        <taxon>Actinomycetota</taxon>
        <taxon>Actinomycetes</taxon>
        <taxon>Propionibacteriales</taxon>
        <taxon>Nocardioidaceae</taxon>
        <taxon>Nocardioides</taxon>
    </lineage>
</organism>
<evidence type="ECO:0000313" key="4">
    <source>
        <dbReference type="Proteomes" id="UP001501821"/>
    </source>
</evidence>
<feature type="signal peptide" evidence="2">
    <location>
        <begin position="1"/>
        <end position="32"/>
    </location>
</feature>
<evidence type="ECO:0000313" key="3">
    <source>
        <dbReference type="EMBL" id="GAA3836195.1"/>
    </source>
</evidence>
<evidence type="ECO:0000256" key="1">
    <source>
        <dbReference type="SAM" id="MobiDB-lite"/>
    </source>
</evidence>
<dbReference type="EMBL" id="BAABAH010000024">
    <property type="protein sequence ID" value="GAA3836195.1"/>
    <property type="molecule type" value="Genomic_DNA"/>
</dbReference>
<dbReference type="Proteomes" id="UP001501821">
    <property type="component" value="Unassembled WGS sequence"/>
</dbReference>
<feature type="compositionally biased region" description="Low complexity" evidence="1">
    <location>
        <begin position="27"/>
        <end position="43"/>
    </location>
</feature>
<dbReference type="RefSeq" id="WP_344778982.1">
    <property type="nucleotide sequence ID" value="NZ_BAABAH010000024.1"/>
</dbReference>
<comment type="caution">
    <text evidence="3">The sequence shown here is derived from an EMBL/GenBank/DDBJ whole genome shotgun (WGS) entry which is preliminary data.</text>
</comment>
<sequence>MRTLTTGLAALTCLATASIGAVVTGAASTASAPTASTPATTVSRAMPSPSDFAHPKANPWFPLRPGTVWRLHGVEEGQHFNQRTAVTHRHKKVAGVRVTIVRDVIRRRDGSIAELTHDWYAATDTGAVWYFGEATATYGRDGHLIDREGSWRAGVHGAVAGLIMPAHPHVTDAFRQEYERGVAEDQAWIVERGARVRTPAVDTGRGLRSLEWARLEPGVVSQKLYVRGYGIVSERDLGGGHETYELLSVKRP</sequence>
<proteinExistence type="predicted"/>
<feature type="chain" id="PRO_5046335803" description="Tat pathway signal sequence domain protein" evidence="2">
    <location>
        <begin position="33"/>
        <end position="252"/>
    </location>
</feature>
<keyword evidence="2" id="KW-0732">Signal</keyword>
<feature type="region of interest" description="Disordered" evidence="1">
    <location>
        <begin position="27"/>
        <end position="49"/>
    </location>
</feature>
<gene>
    <name evidence="3" type="ORF">GCM10022242_41210</name>
</gene>
<protein>
    <recommendedName>
        <fullName evidence="5">Tat pathway signal sequence domain protein</fullName>
    </recommendedName>
</protein>
<evidence type="ECO:0000256" key="2">
    <source>
        <dbReference type="SAM" id="SignalP"/>
    </source>
</evidence>
<reference evidence="4" key="1">
    <citation type="journal article" date="2019" name="Int. J. Syst. Evol. Microbiol.">
        <title>The Global Catalogue of Microorganisms (GCM) 10K type strain sequencing project: providing services to taxonomists for standard genome sequencing and annotation.</title>
        <authorList>
            <consortium name="The Broad Institute Genomics Platform"/>
            <consortium name="The Broad Institute Genome Sequencing Center for Infectious Disease"/>
            <person name="Wu L."/>
            <person name="Ma J."/>
        </authorList>
    </citation>
    <scope>NUCLEOTIDE SEQUENCE [LARGE SCALE GENOMIC DNA]</scope>
    <source>
        <strain evidence="4">JCM 16953</strain>
    </source>
</reference>